<feature type="compositionally biased region" description="Gly residues" evidence="4">
    <location>
        <begin position="74"/>
        <end position="86"/>
    </location>
</feature>
<feature type="compositionally biased region" description="Polar residues" evidence="4">
    <location>
        <begin position="145"/>
        <end position="170"/>
    </location>
</feature>
<feature type="compositionally biased region" description="Acidic residues" evidence="4">
    <location>
        <begin position="52"/>
        <end position="64"/>
    </location>
</feature>
<dbReference type="InterPro" id="IPR016181">
    <property type="entry name" value="Acyl_CoA_acyltransferase"/>
</dbReference>
<gene>
    <name evidence="6" type="ORF">llap_14709</name>
</gene>
<dbReference type="Proteomes" id="UP000233556">
    <property type="component" value="Unassembled WGS sequence"/>
</dbReference>
<evidence type="ECO:0000313" key="7">
    <source>
        <dbReference type="Proteomes" id="UP000233556"/>
    </source>
</evidence>
<comment type="similarity">
    <text evidence="3">Belongs to the acetyltransferase family. MAK3 subfamily.</text>
</comment>
<evidence type="ECO:0000259" key="5">
    <source>
        <dbReference type="PROSITE" id="PS51186"/>
    </source>
</evidence>
<evidence type="ECO:0000256" key="4">
    <source>
        <dbReference type="SAM" id="MobiDB-lite"/>
    </source>
</evidence>
<feature type="compositionally biased region" description="Low complexity" evidence="4">
    <location>
        <begin position="32"/>
        <end position="51"/>
    </location>
</feature>
<organism evidence="6 7">
    <name type="scientific">Limosa lapponica baueri</name>
    <dbReference type="NCBI Taxonomy" id="1758121"/>
    <lineage>
        <taxon>Eukaryota</taxon>
        <taxon>Metazoa</taxon>
        <taxon>Chordata</taxon>
        <taxon>Craniata</taxon>
        <taxon>Vertebrata</taxon>
        <taxon>Euteleostomi</taxon>
        <taxon>Archelosauria</taxon>
        <taxon>Archosauria</taxon>
        <taxon>Dinosauria</taxon>
        <taxon>Saurischia</taxon>
        <taxon>Theropoda</taxon>
        <taxon>Coelurosauria</taxon>
        <taxon>Aves</taxon>
        <taxon>Neognathae</taxon>
        <taxon>Neoaves</taxon>
        <taxon>Charadriiformes</taxon>
        <taxon>Scolopacidae</taxon>
        <taxon>Limosa</taxon>
    </lineage>
</organism>
<accession>A0A2I0TME7</accession>
<feature type="compositionally biased region" description="Low complexity" evidence="4">
    <location>
        <begin position="196"/>
        <end position="207"/>
    </location>
</feature>
<evidence type="ECO:0000313" key="6">
    <source>
        <dbReference type="EMBL" id="PKU34987.1"/>
    </source>
</evidence>
<sequence>MAEVPPGPSSVLSPQGDTLSPFPGGGGGGGAASSSSSSSTSSAAAAACTGAQDEEAEEEEEEEGPAGGRERQQRGGGGGSDGGKGGPQQHRLHHHHHHPPHHNHQLNGLISPELRHLRASLKSKILSSEAGAAPEGLENKRASKTMGSGQQQQSSPLTTAPCSSSLTNHLPPQGRTAPSPPPSPPAAATGDKSQPAATTTTAAKTAARNGLAGGTGLEEEEQEEGDEGGEEEESLLLLSRSLTAACSLKGSGTDSQPEEDLTIRYVRYESELQMPDIMRLITKDLSEPYSIYTYRYFIHNWPQLCFLPSYGSEILCDFIEQQFFPLITLKSTFNFTPILQTGTNLVKKAIYAMVEGDCDEVVLETEITNKSALKLYENLGFVRDKRLFRYYLNGVDALRLKLWLR</sequence>
<dbReference type="PANTHER" id="PTHR45896">
    <property type="entry name" value="N-ALPHA-ACETYLTRANSFERASE 30"/>
    <property type="match status" value="1"/>
</dbReference>
<protein>
    <submittedName>
        <fullName evidence="6">N-alpha-acetyltransferase 30</fullName>
    </submittedName>
</protein>
<dbReference type="OrthoDB" id="249099at2759"/>
<dbReference type="AlphaFoldDB" id="A0A2I0TME7"/>
<name>A0A2I0TME7_LIMLA</name>
<dbReference type="GO" id="GO:0004596">
    <property type="term" value="F:protein-N-terminal amino-acid acetyltransferase activity"/>
    <property type="evidence" value="ECO:0007669"/>
    <property type="project" value="InterPro"/>
</dbReference>
<dbReference type="PANTHER" id="PTHR45896:SF1">
    <property type="entry name" value="N-ALPHA-ACETYLTRANSFERASE 30"/>
    <property type="match status" value="1"/>
</dbReference>
<evidence type="ECO:0000256" key="2">
    <source>
        <dbReference type="ARBA" id="ARBA00023315"/>
    </source>
</evidence>
<dbReference type="InterPro" id="IPR000182">
    <property type="entry name" value="GNAT_dom"/>
</dbReference>
<dbReference type="Gene3D" id="3.40.630.30">
    <property type="match status" value="2"/>
</dbReference>
<feature type="compositionally biased region" description="Basic residues" evidence="4">
    <location>
        <begin position="90"/>
        <end position="104"/>
    </location>
</feature>
<dbReference type="InterPro" id="IPR044542">
    <property type="entry name" value="NAA30-like"/>
</dbReference>
<reference evidence="7" key="2">
    <citation type="submission" date="2017-12" db="EMBL/GenBank/DDBJ databases">
        <title>Genome sequence of the Bar-tailed Godwit (Limosa lapponica baueri).</title>
        <authorList>
            <person name="Lima N.C.B."/>
            <person name="Parody-Merino A.M."/>
            <person name="Battley P.F."/>
            <person name="Fidler A.E."/>
            <person name="Prosdocimi F."/>
        </authorList>
    </citation>
    <scope>NUCLEOTIDE SEQUENCE [LARGE SCALE GENOMIC DNA]</scope>
</reference>
<proteinExistence type="inferred from homology"/>
<feature type="region of interest" description="Disordered" evidence="4">
    <location>
        <begin position="1"/>
        <end position="234"/>
    </location>
</feature>
<keyword evidence="2" id="KW-0012">Acyltransferase</keyword>
<dbReference type="GO" id="GO:0031417">
    <property type="term" value="C:NatC complex"/>
    <property type="evidence" value="ECO:0007669"/>
    <property type="project" value="TreeGrafter"/>
</dbReference>
<dbReference type="SUPFAM" id="SSF55729">
    <property type="entry name" value="Acyl-CoA N-acyltransferases (Nat)"/>
    <property type="match status" value="1"/>
</dbReference>
<dbReference type="PROSITE" id="PS51186">
    <property type="entry name" value="GNAT"/>
    <property type="match status" value="1"/>
</dbReference>
<evidence type="ECO:0000256" key="3">
    <source>
        <dbReference type="ARBA" id="ARBA00024025"/>
    </source>
</evidence>
<feature type="compositionally biased region" description="Acidic residues" evidence="4">
    <location>
        <begin position="217"/>
        <end position="234"/>
    </location>
</feature>
<keyword evidence="7" id="KW-1185">Reference proteome</keyword>
<evidence type="ECO:0000256" key="1">
    <source>
        <dbReference type="ARBA" id="ARBA00022679"/>
    </source>
</evidence>
<feature type="domain" description="N-acetyltransferase" evidence="5">
    <location>
        <begin position="261"/>
        <end position="405"/>
    </location>
</feature>
<keyword evidence="1 6" id="KW-0808">Transferase</keyword>
<reference evidence="7" key="1">
    <citation type="submission" date="2017-11" db="EMBL/GenBank/DDBJ databases">
        <authorList>
            <person name="Lima N.C."/>
            <person name="Parody-Merino A.M."/>
            <person name="Battley P.F."/>
            <person name="Fidler A.E."/>
            <person name="Prosdocimi F."/>
        </authorList>
    </citation>
    <scope>NUCLEOTIDE SEQUENCE [LARGE SCALE GENOMIC DNA]</scope>
</reference>
<dbReference type="EMBL" id="KZ508630">
    <property type="protein sequence ID" value="PKU34987.1"/>
    <property type="molecule type" value="Genomic_DNA"/>
</dbReference>